<feature type="domain" description="Putative restriction endonuclease" evidence="1">
    <location>
        <begin position="23"/>
        <end position="194"/>
    </location>
</feature>
<dbReference type="InterPro" id="IPR011335">
    <property type="entry name" value="Restrct_endonuc-II-like"/>
</dbReference>
<reference evidence="2" key="2">
    <citation type="submission" date="2020-09" db="EMBL/GenBank/DDBJ databases">
        <authorList>
            <person name="Sun Q."/>
            <person name="Kim S."/>
        </authorList>
    </citation>
    <scope>NUCLEOTIDE SEQUENCE</scope>
    <source>
        <strain evidence="2">KCTC 23224</strain>
    </source>
</reference>
<dbReference type="InterPro" id="IPR012296">
    <property type="entry name" value="Nuclease_put_TT1808"/>
</dbReference>
<dbReference type="Gene3D" id="3.90.1570.10">
    <property type="entry name" value="tt1808, chain A"/>
    <property type="match status" value="1"/>
</dbReference>
<dbReference type="PANTHER" id="PTHR36558:SF1">
    <property type="entry name" value="RESTRICTION ENDONUCLEASE DOMAIN-CONTAINING PROTEIN-RELATED"/>
    <property type="match status" value="1"/>
</dbReference>
<reference evidence="2" key="1">
    <citation type="journal article" date="2014" name="Int. J. Syst. Evol. Microbiol.">
        <title>Complete genome sequence of Corynebacterium casei LMG S-19264T (=DSM 44701T), isolated from a smear-ripened cheese.</title>
        <authorList>
            <consortium name="US DOE Joint Genome Institute (JGI-PGF)"/>
            <person name="Walter F."/>
            <person name="Albersmeier A."/>
            <person name="Kalinowski J."/>
            <person name="Ruckert C."/>
        </authorList>
    </citation>
    <scope>NUCLEOTIDE SEQUENCE</scope>
    <source>
        <strain evidence="2">KCTC 23224</strain>
    </source>
</reference>
<keyword evidence="3" id="KW-1185">Reference proteome</keyword>
<dbReference type="Proteomes" id="UP000642809">
    <property type="component" value="Unassembled WGS sequence"/>
</dbReference>
<dbReference type="PANTHER" id="PTHR36558">
    <property type="entry name" value="GLR1098 PROTEIN"/>
    <property type="match status" value="1"/>
</dbReference>
<evidence type="ECO:0000313" key="3">
    <source>
        <dbReference type="Proteomes" id="UP000642809"/>
    </source>
</evidence>
<proteinExistence type="predicted"/>
<dbReference type="Pfam" id="PF05685">
    <property type="entry name" value="Uma2"/>
    <property type="match status" value="1"/>
</dbReference>
<protein>
    <recommendedName>
        <fullName evidence="1">Putative restriction endonuclease domain-containing protein</fullName>
    </recommendedName>
</protein>
<dbReference type="AlphaFoldDB" id="A0A8J3G5S3"/>
<gene>
    <name evidence="2" type="ORF">GCM10008106_23070</name>
</gene>
<dbReference type="CDD" id="cd06260">
    <property type="entry name" value="DUF820-like"/>
    <property type="match status" value="1"/>
</dbReference>
<evidence type="ECO:0000313" key="2">
    <source>
        <dbReference type="EMBL" id="GHB41330.1"/>
    </source>
</evidence>
<dbReference type="RefSeq" id="WP_189582490.1">
    <property type="nucleotide sequence ID" value="NZ_BMYF01000013.1"/>
</dbReference>
<organism evidence="2 3">
    <name type="scientific">Mongoliitalea lutea</name>
    <dbReference type="NCBI Taxonomy" id="849756"/>
    <lineage>
        <taxon>Bacteria</taxon>
        <taxon>Pseudomonadati</taxon>
        <taxon>Bacteroidota</taxon>
        <taxon>Cytophagia</taxon>
        <taxon>Cytophagales</taxon>
        <taxon>Cyclobacteriaceae</taxon>
        <taxon>Mongoliitalea</taxon>
    </lineage>
</organism>
<evidence type="ECO:0000259" key="1">
    <source>
        <dbReference type="Pfam" id="PF05685"/>
    </source>
</evidence>
<dbReference type="SUPFAM" id="SSF52980">
    <property type="entry name" value="Restriction endonuclease-like"/>
    <property type="match status" value="1"/>
</dbReference>
<comment type="caution">
    <text evidence="2">The sequence shown here is derived from an EMBL/GenBank/DDBJ whole genome shotgun (WGS) entry which is preliminary data.</text>
</comment>
<accession>A0A8J3G5S3</accession>
<dbReference type="InterPro" id="IPR008538">
    <property type="entry name" value="Uma2"/>
</dbReference>
<dbReference type="EMBL" id="BMYF01000013">
    <property type="protein sequence ID" value="GHB41330.1"/>
    <property type="molecule type" value="Genomic_DNA"/>
</dbReference>
<sequence>MEQDKEISKTNEPISEYGKSSYADYLTWQMEEMVELIKGKVFKHAAAPRVNHQRAVGKIFITLSNFLNSRTCEAFVAPFDVRLPVKSRKNEDIDTVVQPDICVVCDPSKIDELGCVGAPDLIVEVLSPGNNQKELKHKYDVYQEAGVLEYWIVQPVECTLMIYTLVNGQYQASKLLTMGDIAHSQAVKGFELDLSSVFENINP</sequence>
<name>A0A8J3G5S3_9BACT</name>